<evidence type="ECO:0000313" key="1">
    <source>
        <dbReference type="EMBL" id="KAF1971325.1"/>
    </source>
</evidence>
<evidence type="ECO:0008006" key="3">
    <source>
        <dbReference type="Google" id="ProtNLM"/>
    </source>
</evidence>
<protein>
    <recommendedName>
        <fullName evidence="3">Ankyrin</fullName>
    </recommendedName>
</protein>
<evidence type="ECO:0000313" key="2">
    <source>
        <dbReference type="Proteomes" id="UP000800036"/>
    </source>
</evidence>
<accession>A0A6A5V2J4</accession>
<proteinExistence type="predicted"/>
<name>A0A6A5V2J4_9PLEO</name>
<dbReference type="Proteomes" id="UP000800036">
    <property type="component" value="Unassembled WGS sequence"/>
</dbReference>
<sequence length="172" mass="18877">MAPSSDVAFPQAIDYALESDYVDIVKDILHLGGHCIAILDDFVLHRWLKVAIDIGDKDLVWALLINTKVAGVAKSYTRGYEQACTQNKVEIAAILFDKFQPKLAINFTSIGFTEDASYPLMVAIKFTPPNSGGALVQKLLDLGVHPDGPKYIWYPDHHPQAPPFAIAATLGR</sequence>
<organism evidence="1 2">
    <name type="scientific">Bimuria novae-zelandiae CBS 107.79</name>
    <dbReference type="NCBI Taxonomy" id="1447943"/>
    <lineage>
        <taxon>Eukaryota</taxon>
        <taxon>Fungi</taxon>
        <taxon>Dikarya</taxon>
        <taxon>Ascomycota</taxon>
        <taxon>Pezizomycotina</taxon>
        <taxon>Dothideomycetes</taxon>
        <taxon>Pleosporomycetidae</taxon>
        <taxon>Pleosporales</taxon>
        <taxon>Massarineae</taxon>
        <taxon>Didymosphaeriaceae</taxon>
        <taxon>Bimuria</taxon>
    </lineage>
</organism>
<reference evidence="1" key="1">
    <citation type="journal article" date="2020" name="Stud. Mycol.">
        <title>101 Dothideomycetes genomes: a test case for predicting lifestyles and emergence of pathogens.</title>
        <authorList>
            <person name="Haridas S."/>
            <person name="Albert R."/>
            <person name="Binder M."/>
            <person name="Bloem J."/>
            <person name="Labutti K."/>
            <person name="Salamov A."/>
            <person name="Andreopoulos B."/>
            <person name="Baker S."/>
            <person name="Barry K."/>
            <person name="Bills G."/>
            <person name="Bluhm B."/>
            <person name="Cannon C."/>
            <person name="Castanera R."/>
            <person name="Culley D."/>
            <person name="Daum C."/>
            <person name="Ezra D."/>
            <person name="Gonzalez J."/>
            <person name="Henrissat B."/>
            <person name="Kuo A."/>
            <person name="Liang C."/>
            <person name="Lipzen A."/>
            <person name="Lutzoni F."/>
            <person name="Magnuson J."/>
            <person name="Mondo S."/>
            <person name="Nolan M."/>
            <person name="Ohm R."/>
            <person name="Pangilinan J."/>
            <person name="Park H.-J."/>
            <person name="Ramirez L."/>
            <person name="Alfaro M."/>
            <person name="Sun H."/>
            <person name="Tritt A."/>
            <person name="Yoshinaga Y."/>
            <person name="Zwiers L.-H."/>
            <person name="Turgeon B."/>
            <person name="Goodwin S."/>
            <person name="Spatafora J."/>
            <person name="Crous P."/>
            <person name="Grigoriev I."/>
        </authorList>
    </citation>
    <scope>NUCLEOTIDE SEQUENCE</scope>
    <source>
        <strain evidence="1">CBS 107.79</strain>
    </source>
</reference>
<dbReference type="EMBL" id="ML976694">
    <property type="protein sequence ID" value="KAF1971325.1"/>
    <property type="molecule type" value="Genomic_DNA"/>
</dbReference>
<keyword evidence="2" id="KW-1185">Reference proteome</keyword>
<dbReference type="AlphaFoldDB" id="A0A6A5V2J4"/>
<gene>
    <name evidence="1" type="ORF">BU23DRAFT_647003</name>
</gene>